<comment type="caution">
    <text evidence="1">The sequence shown here is derived from an EMBL/GenBank/DDBJ whole genome shotgun (WGS) entry which is preliminary data.</text>
</comment>
<dbReference type="EMBL" id="CM046111">
    <property type="protein sequence ID" value="KAI8424989.1"/>
    <property type="molecule type" value="Genomic_DNA"/>
</dbReference>
<proteinExistence type="predicted"/>
<evidence type="ECO:0000313" key="2">
    <source>
        <dbReference type="Proteomes" id="UP001064048"/>
    </source>
</evidence>
<organism evidence="1 2">
    <name type="scientific">Choristoneura fumiferana</name>
    <name type="common">Spruce budworm moth</name>
    <name type="synonym">Archips fumiferana</name>
    <dbReference type="NCBI Taxonomy" id="7141"/>
    <lineage>
        <taxon>Eukaryota</taxon>
        <taxon>Metazoa</taxon>
        <taxon>Ecdysozoa</taxon>
        <taxon>Arthropoda</taxon>
        <taxon>Hexapoda</taxon>
        <taxon>Insecta</taxon>
        <taxon>Pterygota</taxon>
        <taxon>Neoptera</taxon>
        <taxon>Endopterygota</taxon>
        <taxon>Lepidoptera</taxon>
        <taxon>Glossata</taxon>
        <taxon>Ditrysia</taxon>
        <taxon>Tortricoidea</taxon>
        <taxon>Tortricidae</taxon>
        <taxon>Tortricinae</taxon>
        <taxon>Choristoneura</taxon>
    </lineage>
</organism>
<keyword evidence="2" id="KW-1185">Reference proteome</keyword>
<protein>
    <submittedName>
        <fullName evidence="1">Uncharacterized protein</fullName>
    </submittedName>
</protein>
<gene>
    <name evidence="1" type="ORF">MSG28_006885</name>
</gene>
<accession>A0ACC0JLR2</accession>
<evidence type="ECO:0000313" key="1">
    <source>
        <dbReference type="EMBL" id="KAI8424989.1"/>
    </source>
</evidence>
<dbReference type="Proteomes" id="UP001064048">
    <property type="component" value="Chromosome 11"/>
</dbReference>
<sequence>MARGKGGKFNNRKKKRPLKPFKKNKTEVVNKKALFNRYKNKQKVEEENLKKEQLERKLIKQQVTYSESEEEEDPYNLLVSCFNQPKKQKTVAESDESDTDVELRQESDDEAMESESESADPEIGDKDGETEDIGSEQDPEDMEDEFDQASESDIKIVSTQEIVNEEQYSSNDPFIKHLHYELGEDLLVSLSNPSPEALETVNKTWPILGNLVITIPKPVKIKAKVKSKVSLLEEKTYAAPGAVPQIASTDFQKLFIKSQIHGNIVSANKTNLIKKDLELTEMFTPLQREIFGIINNYQDLYYPERNFTNSEEIRYIYCLHVVNHMLKTRTKILHHNAKLSKKTDPSEEYRDQGLVRPKVLILVPFKNAAYKVVKTLMEILVPKEAGQVVNKNRFEEDFTGGELLMPQKNPKPEDYELMFSGNTEDTFRLAMTLTKKTLKLYTDFYSSDIIVASPLGLRMIVGAEGEEDRDYDFLASIEVLVLDQADVVLMQNWDHLLHCLDHFHLQPQKTRDTDFSRVRSWAINGWSKYYRRSHIHADQSTHQDESNEPKLDAVASFNYPIPMVTFQLHHQTLVTI</sequence>
<reference evidence="1 2" key="1">
    <citation type="journal article" date="2022" name="Genome Biol. Evol.">
        <title>The Spruce Budworm Genome: Reconstructing the Evolutionary History of Antifreeze Proteins.</title>
        <authorList>
            <person name="Beliveau C."/>
            <person name="Gagne P."/>
            <person name="Picq S."/>
            <person name="Vernygora O."/>
            <person name="Keeling C.I."/>
            <person name="Pinkney K."/>
            <person name="Doucet D."/>
            <person name="Wen F."/>
            <person name="Johnston J.S."/>
            <person name="Maaroufi H."/>
            <person name="Boyle B."/>
            <person name="Laroche J."/>
            <person name="Dewar K."/>
            <person name="Juretic N."/>
            <person name="Blackburn G."/>
            <person name="Nisole A."/>
            <person name="Brunet B."/>
            <person name="Brandao M."/>
            <person name="Lumley L."/>
            <person name="Duan J."/>
            <person name="Quan G."/>
            <person name="Lucarotti C.J."/>
            <person name="Roe A.D."/>
            <person name="Sperling F.A.H."/>
            <person name="Levesque R.C."/>
            <person name="Cusson M."/>
        </authorList>
    </citation>
    <scope>NUCLEOTIDE SEQUENCE [LARGE SCALE GENOMIC DNA]</scope>
    <source>
        <strain evidence="1">Glfc:IPQL:Cfum</strain>
    </source>
</reference>
<name>A0ACC0JLR2_CHOFU</name>